<reference evidence="1" key="1">
    <citation type="submission" date="2023-07" db="EMBL/GenBank/DDBJ databases">
        <title>Sorghum-associated microbial communities from plants grown in Nebraska, USA.</title>
        <authorList>
            <person name="Schachtman D."/>
        </authorList>
    </citation>
    <scope>NUCLEOTIDE SEQUENCE</scope>
    <source>
        <strain evidence="1">2697</strain>
    </source>
</reference>
<protein>
    <submittedName>
        <fullName evidence="1">Uncharacterized protein</fullName>
    </submittedName>
</protein>
<organism evidence="1 2">
    <name type="scientific">Pedobacter africanus</name>
    <dbReference type="NCBI Taxonomy" id="151894"/>
    <lineage>
        <taxon>Bacteria</taxon>
        <taxon>Pseudomonadati</taxon>
        <taxon>Bacteroidota</taxon>
        <taxon>Sphingobacteriia</taxon>
        <taxon>Sphingobacteriales</taxon>
        <taxon>Sphingobacteriaceae</taxon>
        <taxon>Pedobacter</taxon>
    </lineage>
</organism>
<comment type="caution">
    <text evidence="1">The sequence shown here is derived from an EMBL/GenBank/DDBJ whole genome shotgun (WGS) entry which is preliminary data.</text>
</comment>
<accession>A0ACC6L1I7</accession>
<gene>
    <name evidence="1" type="ORF">J2X78_003871</name>
</gene>
<dbReference type="Proteomes" id="UP001246858">
    <property type="component" value="Unassembled WGS sequence"/>
</dbReference>
<proteinExistence type="predicted"/>
<name>A0ACC6L1I7_9SPHI</name>
<dbReference type="EMBL" id="JAVDTF010000003">
    <property type="protein sequence ID" value="MDR6785297.1"/>
    <property type="molecule type" value="Genomic_DNA"/>
</dbReference>
<keyword evidence="2" id="KW-1185">Reference proteome</keyword>
<evidence type="ECO:0000313" key="1">
    <source>
        <dbReference type="EMBL" id="MDR6785297.1"/>
    </source>
</evidence>
<sequence>MLNIHLTEKEFYGQLEINYKGLYTDSGNVTGIIKGDTLRGTYRYRHYGIETWHTIPIALLKKGHRLIMGEGETEIYMNMRYFRKNAPIDYQNPKFVFELSQ</sequence>
<evidence type="ECO:0000313" key="2">
    <source>
        <dbReference type="Proteomes" id="UP001246858"/>
    </source>
</evidence>